<gene>
    <name evidence="1" type="ORF">SAMN05216406_13510</name>
</gene>
<name>A0A1H2GQ19_9PROT</name>
<organism evidence="1 2">
    <name type="scientific">Nitrosomonas ureae</name>
    <dbReference type="NCBI Taxonomy" id="44577"/>
    <lineage>
        <taxon>Bacteria</taxon>
        <taxon>Pseudomonadati</taxon>
        <taxon>Pseudomonadota</taxon>
        <taxon>Betaproteobacteria</taxon>
        <taxon>Nitrosomonadales</taxon>
        <taxon>Nitrosomonadaceae</taxon>
        <taxon>Nitrosomonas</taxon>
    </lineage>
</organism>
<proteinExistence type="predicted"/>
<dbReference type="Proteomes" id="UP000182882">
    <property type="component" value="Unassembled WGS sequence"/>
</dbReference>
<evidence type="ECO:0000313" key="1">
    <source>
        <dbReference type="EMBL" id="SDU21458.1"/>
    </source>
</evidence>
<sequence>MTTPYQTRTSYRRTFYEFLSISRTIDERCFEVAGLIEYGGLSLRYESYLLLRRLRCRAIGEIVR</sequence>
<dbReference type="EMBL" id="FNLN01000035">
    <property type="protein sequence ID" value="SDU21458.1"/>
    <property type="molecule type" value="Genomic_DNA"/>
</dbReference>
<accession>A0A1H2GQ19</accession>
<keyword evidence="2" id="KW-1185">Reference proteome</keyword>
<evidence type="ECO:0000313" key="2">
    <source>
        <dbReference type="Proteomes" id="UP000182882"/>
    </source>
</evidence>
<protein>
    <submittedName>
        <fullName evidence="1">Uncharacterized protein</fullName>
    </submittedName>
</protein>
<reference evidence="2" key="1">
    <citation type="submission" date="2016-10" db="EMBL/GenBank/DDBJ databases">
        <authorList>
            <person name="Varghese N."/>
            <person name="Submissions S."/>
        </authorList>
    </citation>
    <scope>NUCLEOTIDE SEQUENCE [LARGE SCALE GENOMIC DNA]</scope>
    <source>
        <strain evidence="2">Nm10</strain>
    </source>
</reference>
<dbReference type="AlphaFoldDB" id="A0A1H2GQ19"/>